<keyword evidence="5" id="KW-0547">Nucleotide-binding</keyword>
<dbReference type="Pfam" id="PF07730">
    <property type="entry name" value="HisKA_3"/>
    <property type="match status" value="1"/>
</dbReference>
<dbReference type="EC" id="2.7.13.3" evidence="2"/>
<dbReference type="Proteomes" id="UP001500984">
    <property type="component" value="Unassembled WGS sequence"/>
</dbReference>
<keyword evidence="10" id="KW-0472">Membrane</keyword>
<comment type="catalytic activity">
    <reaction evidence="1">
        <text>ATP + protein L-histidine = ADP + protein N-phospho-L-histidine.</text>
        <dbReference type="EC" id="2.7.13.3"/>
    </reaction>
</comment>
<dbReference type="InterPro" id="IPR050482">
    <property type="entry name" value="Sensor_HK_TwoCompSys"/>
</dbReference>
<evidence type="ECO:0000256" key="7">
    <source>
        <dbReference type="ARBA" id="ARBA00022840"/>
    </source>
</evidence>
<dbReference type="InterPro" id="IPR036890">
    <property type="entry name" value="HATPase_C_sf"/>
</dbReference>
<dbReference type="InterPro" id="IPR011712">
    <property type="entry name" value="Sig_transdc_His_kin_sub3_dim/P"/>
</dbReference>
<evidence type="ECO:0000256" key="1">
    <source>
        <dbReference type="ARBA" id="ARBA00000085"/>
    </source>
</evidence>
<dbReference type="PANTHER" id="PTHR24421:SF10">
    <property type="entry name" value="NITRATE_NITRITE SENSOR PROTEIN NARQ"/>
    <property type="match status" value="1"/>
</dbReference>
<evidence type="ECO:0000259" key="11">
    <source>
        <dbReference type="Pfam" id="PF07730"/>
    </source>
</evidence>
<keyword evidence="8" id="KW-0902">Two-component regulatory system</keyword>
<feature type="transmembrane region" description="Helical" evidence="10">
    <location>
        <begin position="121"/>
        <end position="140"/>
    </location>
</feature>
<keyword evidence="7" id="KW-0067">ATP-binding</keyword>
<evidence type="ECO:0000313" key="12">
    <source>
        <dbReference type="EMBL" id="GAA2099687.1"/>
    </source>
</evidence>
<keyword evidence="10" id="KW-1133">Transmembrane helix</keyword>
<organism evidence="12 13">
    <name type="scientific">Brevibacterium salitolerans</name>
    <dbReference type="NCBI Taxonomy" id="1403566"/>
    <lineage>
        <taxon>Bacteria</taxon>
        <taxon>Bacillati</taxon>
        <taxon>Actinomycetota</taxon>
        <taxon>Actinomycetes</taxon>
        <taxon>Micrococcales</taxon>
        <taxon>Brevibacteriaceae</taxon>
        <taxon>Brevibacterium</taxon>
    </lineage>
</organism>
<evidence type="ECO:0000256" key="4">
    <source>
        <dbReference type="ARBA" id="ARBA00022679"/>
    </source>
</evidence>
<keyword evidence="3" id="KW-0597">Phosphoprotein</keyword>
<dbReference type="PANTHER" id="PTHR24421">
    <property type="entry name" value="NITRATE/NITRITE SENSOR PROTEIN NARX-RELATED"/>
    <property type="match status" value="1"/>
</dbReference>
<evidence type="ECO:0000256" key="5">
    <source>
        <dbReference type="ARBA" id="ARBA00022741"/>
    </source>
</evidence>
<keyword evidence="6" id="KW-0418">Kinase</keyword>
<feature type="region of interest" description="Disordered" evidence="9">
    <location>
        <begin position="349"/>
        <end position="390"/>
    </location>
</feature>
<evidence type="ECO:0000256" key="9">
    <source>
        <dbReference type="SAM" id="MobiDB-lite"/>
    </source>
</evidence>
<evidence type="ECO:0000256" key="10">
    <source>
        <dbReference type="SAM" id="Phobius"/>
    </source>
</evidence>
<protein>
    <recommendedName>
        <fullName evidence="2">histidine kinase</fullName>
        <ecNumber evidence="2">2.7.13.3</ecNumber>
    </recommendedName>
</protein>
<evidence type="ECO:0000256" key="8">
    <source>
        <dbReference type="ARBA" id="ARBA00023012"/>
    </source>
</evidence>
<feature type="compositionally biased region" description="Basic and acidic residues" evidence="9">
    <location>
        <begin position="355"/>
        <end position="373"/>
    </location>
</feature>
<dbReference type="Gene3D" id="3.30.565.10">
    <property type="entry name" value="Histidine kinase-like ATPase, C-terminal domain"/>
    <property type="match status" value="1"/>
</dbReference>
<evidence type="ECO:0000256" key="3">
    <source>
        <dbReference type="ARBA" id="ARBA00022553"/>
    </source>
</evidence>
<keyword evidence="4" id="KW-0808">Transferase</keyword>
<feature type="transmembrane region" description="Helical" evidence="10">
    <location>
        <begin position="12"/>
        <end position="35"/>
    </location>
</feature>
<dbReference type="RefSeq" id="WP_291798421.1">
    <property type="nucleotide sequence ID" value="NZ_BAAAPZ010000008.1"/>
</dbReference>
<evidence type="ECO:0000256" key="2">
    <source>
        <dbReference type="ARBA" id="ARBA00012438"/>
    </source>
</evidence>
<proteinExistence type="predicted"/>
<feature type="transmembrane region" description="Helical" evidence="10">
    <location>
        <begin position="47"/>
        <end position="67"/>
    </location>
</feature>
<dbReference type="EMBL" id="BAAAPZ010000008">
    <property type="protein sequence ID" value="GAA2099687.1"/>
    <property type="molecule type" value="Genomic_DNA"/>
</dbReference>
<evidence type="ECO:0000256" key="6">
    <source>
        <dbReference type="ARBA" id="ARBA00022777"/>
    </source>
</evidence>
<reference evidence="13" key="1">
    <citation type="journal article" date="2019" name="Int. J. Syst. Evol. Microbiol.">
        <title>The Global Catalogue of Microorganisms (GCM) 10K type strain sequencing project: providing services to taxonomists for standard genome sequencing and annotation.</title>
        <authorList>
            <consortium name="The Broad Institute Genomics Platform"/>
            <consortium name="The Broad Institute Genome Sequencing Center for Infectious Disease"/>
            <person name="Wu L."/>
            <person name="Ma J."/>
        </authorList>
    </citation>
    <scope>NUCLEOTIDE SEQUENCE [LARGE SCALE GENOMIC DNA]</scope>
    <source>
        <strain evidence="13">JCM 15900</strain>
    </source>
</reference>
<feature type="compositionally biased region" description="Low complexity" evidence="9">
    <location>
        <begin position="464"/>
        <end position="487"/>
    </location>
</feature>
<accession>A0ABP5IFP3</accession>
<keyword evidence="10" id="KW-0812">Transmembrane</keyword>
<dbReference type="Gene3D" id="1.20.5.1930">
    <property type="match status" value="1"/>
</dbReference>
<sequence>MESELADDPRQTRTVVLVVGGLSLVTGALFVWAITATAAGGGFTGEPALWTYLVFVAANSLAAGFLWWHRTHPLRVCTAVLLVFALSSLLAGHTGNAGMTLPLWFSVYAVAAHAPQRAGLALVGTGWLVSAALRIGTAVADGRLAEYPPGALLPAIGLSALDPGFFFLTCFALGTGFRLQRQRARDAAERARLLEERTRLVEDRAHARNAEAVARERNRMARELHDLAAHELMDVLLSVRALRITSDDPVLSEVEEKTARALNDMRTVVRTLREDDSEAPEHAPLEETAQRLIETLTAERGLHVDTRLHLAAPVPPAAAQAVLSVLKETLLNAHAHAPGQPLTVVLETLPPSAGEGDRARGRDAAPVDREEAPGRTVPEASGTGSDSRLTLRLTVSNPLGPTAHATGTTGTGYGLVGAVERAALLDGSFHAGPDGQGHWTATLLLPVPAEAADGAETGRPASVPPDSAHSPATPTASPTLLTAQEDS</sequence>
<comment type="caution">
    <text evidence="12">The sequence shown here is derived from an EMBL/GenBank/DDBJ whole genome shotgun (WGS) entry which is preliminary data.</text>
</comment>
<gene>
    <name evidence="12" type="ORF">GCM10009823_21660</name>
</gene>
<feature type="transmembrane region" description="Helical" evidence="10">
    <location>
        <begin position="97"/>
        <end position="114"/>
    </location>
</feature>
<keyword evidence="13" id="KW-1185">Reference proteome</keyword>
<dbReference type="SUPFAM" id="SSF55874">
    <property type="entry name" value="ATPase domain of HSP90 chaperone/DNA topoisomerase II/histidine kinase"/>
    <property type="match status" value="1"/>
</dbReference>
<feature type="transmembrane region" description="Helical" evidence="10">
    <location>
        <begin position="152"/>
        <end position="175"/>
    </location>
</feature>
<evidence type="ECO:0000313" key="13">
    <source>
        <dbReference type="Proteomes" id="UP001500984"/>
    </source>
</evidence>
<name>A0ABP5IFP3_9MICO</name>
<feature type="domain" description="Signal transduction histidine kinase subgroup 3 dimerisation and phosphoacceptor" evidence="11">
    <location>
        <begin position="216"/>
        <end position="276"/>
    </location>
</feature>
<feature type="region of interest" description="Disordered" evidence="9">
    <location>
        <begin position="448"/>
        <end position="487"/>
    </location>
</feature>